<protein>
    <submittedName>
        <fullName evidence="1">Uncharacterized protein</fullName>
    </submittedName>
</protein>
<dbReference type="Pfam" id="PF19027">
    <property type="entry name" value="DUF5752"/>
    <property type="match status" value="1"/>
</dbReference>
<gene>
    <name evidence="1" type="ordered locus">TUZN_0975</name>
</gene>
<dbReference type="eggNOG" id="arCOG05127">
    <property type="taxonomic scope" value="Archaea"/>
</dbReference>
<dbReference type="OrthoDB" id="24975at2157"/>
<accession>F2L612</accession>
<dbReference type="Proteomes" id="UP000008138">
    <property type="component" value="Chromosome"/>
</dbReference>
<organism evidence="1 2">
    <name type="scientific">Thermoproteus uzoniensis (strain 768-20)</name>
    <dbReference type="NCBI Taxonomy" id="999630"/>
    <lineage>
        <taxon>Archaea</taxon>
        <taxon>Thermoproteota</taxon>
        <taxon>Thermoprotei</taxon>
        <taxon>Thermoproteales</taxon>
        <taxon>Thermoproteaceae</taxon>
        <taxon>Thermoproteus</taxon>
    </lineage>
</organism>
<evidence type="ECO:0000313" key="1">
    <source>
        <dbReference type="EMBL" id="AEA12457.1"/>
    </source>
</evidence>
<dbReference type="GeneID" id="10360506"/>
<sequence length="216" mass="24444">MAQLDKEANKPFVFKSAYYLSLYTKIRARNLRELVDGVKKADAGALFHHVFHTVFAKHRLHPYYTNDFAAWVGEELNDEDLAIELSSISGAEPATVEDIRKELLAVLEPRADERPARREFVFVSMVPIVYETDLKARTLAEFLDAVGAAPAESVAYHFVTRRVLDGTGRNDFSTWLEAEFGLSEAAAALSRIDPLIFNNEEELKSEVIRVLERELL</sequence>
<name>F2L612_THEU7</name>
<reference evidence="1 2" key="1">
    <citation type="journal article" date="2011" name="J. Bacteriol.">
        <title>Complete genome sequence of the thermoacidophilic crenarchaeon Thermoproteus uzoniensis 768-20.</title>
        <authorList>
            <person name="Mardanov A.V."/>
            <person name="Gumerov V.M."/>
            <person name="Beletsky A.V."/>
            <person name="Prokofeva M.I."/>
            <person name="Bonch-Osmolovskaya E.A."/>
            <person name="Ravin N.V."/>
            <person name="Skryabin K.G."/>
        </authorList>
    </citation>
    <scope>NUCLEOTIDE SEQUENCE [LARGE SCALE GENOMIC DNA]</scope>
    <source>
        <strain evidence="1 2">768-20</strain>
    </source>
</reference>
<dbReference type="AlphaFoldDB" id="F2L612"/>
<proteinExistence type="predicted"/>
<evidence type="ECO:0000313" key="2">
    <source>
        <dbReference type="Proteomes" id="UP000008138"/>
    </source>
</evidence>
<reference key="2">
    <citation type="submission" date="2011-03" db="EMBL/GenBank/DDBJ databases">
        <title>Complete genome sequence of the thermoacidophilic crenarchaeon Thermoproteus uzoniensis 768-20.</title>
        <authorList>
            <person name="Mardanov A.V."/>
            <person name="Gumerov V.M."/>
            <person name="Beletsky A.V."/>
            <person name="Prokofeva M.I."/>
            <person name="Bonch-Osmolovskaya E.A."/>
            <person name="Ravin N.V."/>
            <person name="Skryabin K.G."/>
        </authorList>
    </citation>
    <scope>NUCLEOTIDE SEQUENCE</scope>
    <source>
        <strain>768-20</strain>
    </source>
</reference>
<keyword evidence="2" id="KW-1185">Reference proteome</keyword>
<dbReference type="KEGG" id="tuz:TUZN_0975"/>
<dbReference type="InterPro" id="IPR044036">
    <property type="entry name" value="DUF5752"/>
</dbReference>
<dbReference type="HOGENOM" id="CLU_104927_0_0_2"/>
<dbReference type="STRING" id="999630.TUZN_0975"/>
<dbReference type="EMBL" id="CP002590">
    <property type="protein sequence ID" value="AEA12457.1"/>
    <property type="molecule type" value="Genomic_DNA"/>
</dbReference>
<dbReference type="RefSeq" id="WP_013679793.1">
    <property type="nucleotide sequence ID" value="NC_015315.1"/>
</dbReference>